<proteinExistence type="predicted"/>
<gene>
    <name evidence="1" type="ORF">MKC95_22050</name>
</gene>
<protein>
    <recommendedName>
        <fullName evidence="3">Molecular chaperone</fullName>
    </recommendedName>
</protein>
<dbReference type="Proteomes" id="UP001203972">
    <property type="component" value="Unassembled WGS sequence"/>
</dbReference>
<name>A0AAP2XVS6_CLOIN</name>
<sequence length="98" mass="11476">MRTGLTKQEKTTDIWFDEKDPLIHIRTHNTDLKNRLTAYAGQHPDQCRQTDTDPDTGCMEFEIAKGRFSFRLTAPYNEERREAARQYARDSNAADRLK</sequence>
<dbReference type="RefSeq" id="WP_002610302.1">
    <property type="nucleotide sequence ID" value="NZ_JBPFLX010000035.1"/>
</dbReference>
<evidence type="ECO:0008006" key="3">
    <source>
        <dbReference type="Google" id="ProtNLM"/>
    </source>
</evidence>
<accession>A0AAP2XVS6</accession>
<reference evidence="1" key="1">
    <citation type="journal article" date="2022" name="Clin. Infect. Dis.">
        <title>Association between Clostridium innocuum and antibiotic-associated diarrhea in adults and children: A cross-sectional study and comparative genomics analysis.</title>
        <authorList>
            <person name="Cherny K.E."/>
            <person name="Muscat E.B."/>
            <person name="Balaji A."/>
            <person name="Mukherjee J."/>
            <person name="Ozer E.A."/>
            <person name="Angarone M.P."/>
            <person name="Hauser A.R."/>
            <person name="Sichel J.S."/>
            <person name="Amponsah E."/>
            <person name="Kociolek L.K."/>
        </authorList>
    </citation>
    <scope>NUCLEOTIDE SEQUENCE</scope>
    <source>
        <strain evidence="1">NU1-AC-029v</strain>
    </source>
</reference>
<evidence type="ECO:0000313" key="2">
    <source>
        <dbReference type="Proteomes" id="UP001203972"/>
    </source>
</evidence>
<evidence type="ECO:0000313" key="1">
    <source>
        <dbReference type="EMBL" id="MCR0235449.1"/>
    </source>
</evidence>
<dbReference type="AlphaFoldDB" id="A0AAP2XVS6"/>
<organism evidence="1 2">
    <name type="scientific">Clostridium innocuum</name>
    <dbReference type="NCBI Taxonomy" id="1522"/>
    <lineage>
        <taxon>Bacteria</taxon>
        <taxon>Bacillati</taxon>
        <taxon>Bacillota</taxon>
        <taxon>Clostridia</taxon>
        <taxon>Eubacteriales</taxon>
        <taxon>Clostridiaceae</taxon>
        <taxon>Clostridium</taxon>
    </lineage>
</organism>
<dbReference type="EMBL" id="JAKTMA010000070">
    <property type="protein sequence ID" value="MCR0235449.1"/>
    <property type="molecule type" value="Genomic_DNA"/>
</dbReference>
<comment type="caution">
    <text evidence="1">The sequence shown here is derived from an EMBL/GenBank/DDBJ whole genome shotgun (WGS) entry which is preliminary data.</text>
</comment>